<evidence type="ECO:0000313" key="1">
    <source>
        <dbReference type="EMBL" id="KAF4481147.1"/>
    </source>
</evidence>
<proteinExistence type="predicted"/>
<dbReference type="EMBL" id="ANPB02000006">
    <property type="protein sequence ID" value="KAF4481147.1"/>
    <property type="molecule type" value="Genomic_DNA"/>
</dbReference>
<protein>
    <submittedName>
        <fullName evidence="1">Uncharacterized protein</fullName>
    </submittedName>
</protein>
<dbReference type="Proteomes" id="UP000011096">
    <property type="component" value="Unassembled WGS sequence"/>
</dbReference>
<reference evidence="1 2" key="2">
    <citation type="submission" date="2020-04" db="EMBL/GenBank/DDBJ databases">
        <title>Genome sequencing and assembly of multiple isolates from the Colletotrichum gloeosporioides species complex.</title>
        <authorList>
            <person name="Gan P."/>
            <person name="Shirasu K."/>
        </authorList>
    </citation>
    <scope>NUCLEOTIDE SEQUENCE [LARGE SCALE GENOMIC DNA]</scope>
    <source>
        <strain evidence="1 2">Nara gc5</strain>
    </source>
</reference>
<evidence type="ECO:0000313" key="2">
    <source>
        <dbReference type="Proteomes" id="UP000011096"/>
    </source>
</evidence>
<dbReference type="RefSeq" id="XP_066008259.1">
    <property type="nucleotide sequence ID" value="XM_066152392.1"/>
</dbReference>
<reference evidence="1 2" key="1">
    <citation type="submission" date="2012-08" db="EMBL/GenBank/DDBJ databases">
        <authorList>
            <person name="Gan P.H.P."/>
            <person name="Ikeda K."/>
            <person name="Irieda H."/>
            <person name="Narusaka M."/>
            <person name="O'Connell R.J."/>
            <person name="Narusaka Y."/>
            <person name="Takano Y."/>
            <person name="Kubo Y."/>
            <person name="Shirasu K."/>
        </authorList>
    </citation>
    <scope>NUCLEOTIDE SEQUENCE [LARGE SCALE GENOMIC DNA]</scope>
    <source>
        <strain evidence="1 2">Nara gc5</strain>
    </source>
</reference>
<comment type="caution">
    <text evidence="1">The sequence shown here is derived from an EMBL/GenBank/DDBJ whole genome shotgun (WGS) entry which is preliminary data.</text>
</comment>
<organism evidence="1 2">
    <name type="scientific">Colletotrichum fructicola (strain Nara gc5)</name>
    <name type="common">Anthracnose fungus</name>
    <name type="synonym">Colletotrichum gloeosporioides (strain Nara gc5)</name>
    <dbReference type="NCBI Taxonomy" id="1213859"/>
    <lineage>
        <taxon>Eukaryota</taxon>
        <taxon>Fungi</taxon>
        <taxon>Dikarya</taxon>
        <taxon>Ascomycota</taxon>
        <taxon>Pezizomycotina</taxon>
        <taxon>Sordariomycetes</taxon>
        <taxon>Hypocreomycetidae</taxon>
        <taxon>Glomerellales</taxon>
        <taxon>Glomerellaceae</taxon>
        <taxon>Colletotrichum</taxon>
        <taxon>Colletotrichum gloeosporioides species complex</taxon>
    </lineage>
</organism>
<name>A0A7J6IW73_COLFN</name>
<keyword evidence="2" id="KW-1185">Reference proteome</keyword>
<accession>A0A7J6IW73</accession>
<dbReference type="AlphaFoldDB" id="A0A7J6IW73"/>
<sequence length="79" mass="8603">MAQTPHLGTSSTISSLRGLTVVRVGVGEHAEKDNLARRRAPIETHDLALRLQVKCCLNVRSRTSSYAEDAGSQIDCCNH</sequence>
<dbReference type="InParanoid" id="A0A7J6IW73"/>
<dbReference type="GeneID" id="90980113"/>
<gene>
    <name evidence="1" type="ORF">CGGC5_v010623</name>
</gene>